<dbReference type="RefSeq" id="WP_379931795.1">
    <property type="nucleotide sequence ID" value="NZ_JBHTHY010000003.1"/>
</dbReference>
<dbReference type="PANTHER" id="PTHR30329:SF21">
    <property type="entry name" value="LIPOPROTEIN YIAD-RELATED"/>
    <property type="match status" value="1"/>
</dbReference>
<dbReference type="InterPro" id="IPR050330">
    <property type="entry name" value="Bact_OuterMem_StrucFunc"/>
</dbReference>
<dbReference type="SUPFAM" id="SSF82171">
    <property type="entry name" value="DPP6 N-terminal domain-like"/>
    <property type="match status" value="1"/>
</dbReference>
<dbReference type="PRINTS" id="PR01021">
    <property type="entry name" value="OMPADOMAIN"/>
</dbReference>
<dbReference type="CDD" id="cd07185">
    <property type="entry name" value="OmpA_C-like"/>
    <property type="match status" value="1"/>
</dbReference>
<dbReference type="PANTHER" id="PTHR30329">
    <property type="entry name" value="STATOR ELEMENT OF FLAGELLAR MOTOR COMPLEX"/>
    <property type="match status" value="1"/>
</dbReference>
<dbReference type="SUPFAM" id="SSF103088">
    <property type="entry name" value="OmpA-like"/>
    <property type="match status" value="1"/>
</dbReference>
<dbReference type="Pfam" id="PF00691">
    <property type="entry name" value="OmpA"/>
    <property type="match status" value="1"/>
</dbReference>
<dbReference type="Proteomes" id="UP001597012">
    <property type="component" value="Unassembled WGS sequence"/>
</dbReference>
<organism evidence="6 7">
    <name type="scientific">Maribacter chungangensis</name>
    <dbReference type="NCBI Taxonomy" id="1069117"/>
    <lineage>
        <taxon>Bacteria</taxon>
        <taxon>Pseudomonadati</taxon>
        <taxon>Bacteroidota</taxon>
        <taxon>Flavobacteriia</taxon>
        <taxon>Flavobacteriales</taxon>
        <taxon>Flavobacteriaceae</taxon>
        <taxon>Maribacter</taxon>
    </lineage>
</organism>
<dbReference type="Gene3D" id="1.25.40.10">
    <property type="entry name" value="Tetratricopeptide repeat domain"/>
    <property type="match status" value="1"/>
</dbReference>
<keyword evidence="2 4" id="KW-0472">Membrane</keyword>
<dbReference type="Pfam" id="PF07676">
    <property type="entry name" value="PD40"/>
    <property type="match status" value="1"/>
</dbReference>
<keyword evidence="7" id="KW-1185">Reference proteome</keyword>
<evidence type="ECO:0000256" key="1">
    <source>
        <dbReference type="ARBA" id="ARBA00004442"/>
    </source>
</evidence>
<dbReference type="InterPro" id="IPR011659">
    <property type="entry name" value="WD40"/>
</dbReference>
<accession>A0ABW3AZ13</accession>
<dbReference type="EMBL" id="JBHTHY010000003">
    <property type="protein sequence ID" value="MFD0796120.1"/>
    <property type="molecule type" value="Genomic_DNA"/>
</dbReference>
<gene>
    <name evidence="6" type="ORF">ACFQZJ_01505</name>
</gene>
<comment type="caution">
    <text evidence="6">The sequence shown here is derived from an EMBL/GenBank/DDBJ whole genome shotgun (WGS) entry which is preliminary data.</text>
</comment>
<dbReference type="SUPFAM" id="SSF49478">
    <property type="entry name" value="Cna protein B-type domain"/>
    <property type="match status" value="1"/>
</dbReference>
<evidence type="ECO:0000256" key="2">
    <source>
        <dbReference type="ARBA" id="ARBA00023136"/>
    </source>
</evidence>
<evidence type="ECO:0000259" key="5">
    <source>
        <dbReference type="PROSITE" id="PS51123"/>
    </source>
</evidence>
<dbReference type="Gene3D" id="3.30.1330.60">
    <property type="entry name" value="OmpA-like domain"/>
    <property type="match status" value="1"/>
</dbReference>
<proteinExistence type="predicted"/>
<comment type="subcellular location">
    <subcellularLocation>
        <location evidence="1">Cell outer membrane</location>
    </subcellularLocation>
</comment>
<dbReference type="InterPro" id="IPR011042">
    <property type="entry name" value="6-blade_b-propeller_TolB-like"/>
</dbReference>
<keyword evidence="3" id="KW-0998">Cell outer membrane</keyword>
<dbReference type="InterPro" id="IPR006665">
    <property type="entry name" value="OmpA-like"/>
</dbReference>
<protein>
    <submittedName>
        <fullName evidence="6">OmpA family protein</fullName>
    </submittedName>
</protein>
<evidence type="ECO:0000313" key="6">
    <source>
        <dbReference type="EMBL" id="MFD0796120.1"/>
    </source>
</evidence>
<evidence type="ECO:0000313" key="7">
    <source>
        <dbReference type="Proteomes" id="UP001597012"/>
    </source>
</evidence>
<evidence type="ECO:0000256" key="3">
    <source>
        <dbReference type="ARBA" id="ARBA00023237"/>
    </source>
</evidence>
<name>A0ABW3AZ13_9FLAO</name>
<dbReference type="InterPro" id="IPR011990">
    <property type="entry name" value="TPR-like_helical_dom_sf"/>
</dbReference>
<reference evidence="7" key="1">
    <citation type="journal article" date="2019" name="Int. J. Syst. Evol. Microbiol.">
        <title>The Global Catalogue of Microorganisms (GCM) 10K type strain sequencing project: providing services to taxonomists for standard genome sequencing and annotation.</title>
        <authorList>
            <consortium name="The Broad Institute Genomics Platform"/>
            <consortium name="The Broad Institute Genome Sequencing Center for Infectious Disease"/>
            <person name="Wu L."/>
            <person name="Ma J."/>
        </authorList>
    </citation>
    <scope>NUCLEOTIDE SEQUENCE [LARGE SCALE GENOMIC DNA]</scope>
    <source>
        <strain evidence="7">CCUG 61948</strain>
    </source>
</reference>
<dbReference type="InterPro" id="IPR036737">
    <property type="entry name" value="OmpA-like_sf"/>
</dbReference>
<dbReference type="SUPFAM" id="SSF48452">
    <property type="entry name" value="TPR-like"/>
    <property type="match status" value="1"/>
</dbReference>
<dbReference type="PROSITE" id="PS51123">
    <property type="entry name" value="OMPA_2"/>
    <property type="match status" value="1"/>
</dbReference>
<dbReference type="InterPro" id="IPR006664">
    <property type="entry name" value="OMP_bac"/>
</dbReference>
<sequence>MTFIQKITATITIYTLLLTCSSIVGQEKKVQKVTDNFNKYAYAEAIESYESLLEQGFTDLEIFKNLGNANYFNANYQDAAKWYGKLFDLENPEVASEYLYRYAQSLKSIENYAESDKWMKKLELAKEKDNRLSKYINNDDYLKTIKENSGRYKIKNLDINSSSSDFAPSLNGKQLIFSTARDSGLFAKRIHNWNNKSFLNLYSADISENGELSNPKQLSGLLNKKTHESSTAFTKDGNTMYFTRNNSKNGKFSRDDEGVSRLKIYRSKLKNGEWSNIEELPFNGENYSVAHPALNADESKLYFASDMEGTLGASDIFVVEINTDGSFGPPKNLGPGINTESRETFPFVTEANILYFASDGHPGLGGLDIFAANLEDSEISTVINLGSPINTPEDDFSFIFNETSKTGYFASNRKEGKGDDDIYSFKETKDLNFEFESTLDGVVKNLENGAILPNATVEIKNIEGSIIATAKTDETGYFNIPFKSTTKELSTVITLAEYEVGGRSFTPNKNGITLEFLLAPKANKVGLGEDVAKYLNMPMIYFDFDKSNIRPDAALELDKIVAFMNEYPEVNIEIGSHTDSRGNDYYNLSLSEKRAQATRSYLIDMGIDSSRLSAKGYGETQLTNNCGNSAENSIECGKAQHELNRRSEFIIVK</sequence>
<feature type="domain" description="OmpA-like" evidence="5">
    <location>
        <begin position="529"/>
        <end position="653"/>
    </location>
</feature>
<dbReference type="Gene3D" id="2.120.10.30">
    <property type="entry name" value="TolB, C-terminal domain"/>
    <property type="match status" value="1"/>
</dbReference>
<evidence type="ECO:0000256" key="4">
    <source>
        <dbReference type="PROSITE-ProRule" id="PRU00473"/>
    </source>
</evidence>